<keyword evidence="3" id="KW-0472">Membrane</keyword>
<evidence type="ECO:0000313" key="6">
    <source>
        <dbReference type="Proteomes" id="UP000007648"/>
    </source>
</evidence>
<dbReference type="InterPro" id="IPR001304">
    <property type="entry name" value="C-type_lectin-like"/>
</dbReference>
<evidence type="ECO:0000256" key="3">
    <source>
        <dbReference type="SAM" id="Phobius"/>
    </source>
</evidence>
<dbReference type="InterPro" id="IPR050111">
    <property type="entry name" value="C-type_lectin/snaclec_domain"/>
</dbReference>
<evidence type="ECO:0000256" key="2">
    <source>
        <dbReference type="SAM" id="MobiDB-lite"/>
    </source>
</evidence>
<dbReference type="GO" id="GO:0030246">
    <property type="term" value="F:carbohydrate binding"/>
    <property type="evidence" value="ECO:0007669"/>
    <property type="project" value="UniProtKB-KW"/>
</dbReference>
<name>A0A7N4NVS7_SARHA</name>
<keyword evidence="3" id="KW-0812">Transmembrane</keyword>
<dbReference type="PANTHER" id="PTHR22803">
    <property type="entry name" value="MANNOSE, PHOSPHOLIPASE, LECTIN RECEPTOR RELATED"/>
    <property type="match status" value="1"/>
</dbReference>
<dbReference type="GeneTree" id="ENSGT00940000161863"/>
<sequence>MDRGRLSENMTPKNMVPNAEKAFRKLRIIQTLLSLLVLALAATLKVVVILYLQGKNDQLERAKVSNTALKLQNQILAQRFSERYIVYGAYLYYFSCGNMSWNDAEQYCVSRGSHLTSVTSSGEQEFIYRKGADAGFWIGLNNQKSSNWTWTDGSRFNETQSKMFWAPGQPNNRKQVEHCVIFWTISPKSWEVNDCQKHFKFICKRKCDSSRPRNENQVHGPSHHVGSKVDRPVNKSTRSY</sequence>
<keyword evidence="1" id="KW-0430">Lectin</keyword>
<keyword evidence="6" id="KW-1185">Reference proteome</keyword>
<dbReference type="Proteomes" id="UP000007648">
    <property type="component" value="Unassembled WGS sequence"/>
</dbReference>
<proteinExistence type="predicted"/>
<accession>A0A7N4NVS7</accession>
<organism evidence="5 6">
    <name type="scientific">Sarcophilus harrisii</name>
    <name type="common">Tasmanian devil</name>
    <name type="synonym">Sarcophilus laniarius</name>
    <dbReference type="NCBI Taxonomy" id="9305"/>
    <lineage>
        <taxon>Eukaryota</taxon>
        <taxon>Metazoa</taxon>
        <taxon>Chordata</taxon>
        <taxon>Craniata</taxon>
        <taxon>Vertebrata</taxon>
        <taxon>Euteleostomi</taxon>
        <taxon>Mammalia</taxon>
        <taxon>Metatheria</taxon>
        <taxon>Dasyuromorphia</taxon>
        <taxon>Dasyuridae</taxon>
        <taxon>Sarcophilus</taxon>
    </lineage>
</organism>
<feature type="transmembrane region" description="Helical" evidence="3">
    <location>
        <begin position="31"/>
        <end position="52"/>
    </location>
</feature>
<evidence type="ECO:0000313" key="5">
    <source>
        <dbReference type="Ensembl" id="ENSSHAP00000028520.1"/>
    </source>
</evidence>
<evidence type="ECO:0000259" key="4">
    <source>
        <dbReference type="PROSITE" id="PS50041"/>
    </source>
</evidence>
<dbReference type="PROSITE" id="PS50041">
    <property type="entry name" value="C_TYPE_LECTIN_2"/>
    <property type="match status" value="1"/>
</dbReference>
<dbReference type="InterPro" id="IPR016186">
    <property type="entry name" value="C-type_lectin-like/link_sf"/>
</dbReference>
<gene>
    <name evidence="5" type="primary">LOC105749220</name>
</gene>
<dbReference type="SUPFAM" id="SSF56436">
    <property type="entry name" value="C-type lectin-like"/>
    <property type="match status" value="1"/>
</dbReference>
<dbReference type="SMART" id="SM00034">
    <property type="entry name" value="CLECT"/>
    <property type="match status" value="1"/>
</dbReference>
<protein>
    <recommendedName>
        <fullName evidence="4">C-type lectin domain-containing protein</fullName>
    </recommendedName>
</protein>
<evidence type="ECO:0000256" key="1">
    <source>
        <dbReference type="ARBA" id="ARBA00022734"/>
    </source>
</evidence>
<dbReference type="InterPro" id="IPR016187">
    <property type="entry name" value="CTDL_fold"/>
</dbReference>
<feature type="domain" description="C-type lectin" evidence="4">
    <location>
        <begin position="87"/>
        <end position="204"/>
    </location>
</feature>
<dbReference type="Gene3D" id="3.10.100.10">
    <property type="entry name" value="Mannose-Binding Protein A, subunit A"/>
    <property type="match status" value="1"/>
</dbReference>
<dbReference type="AlphaFoldDB" id="A0A7N4NVS7"/>
<feature type="region of interest" description="Disordered" evidence="2">
    <location>
        <begin position="209"/>
        <end position="240"/>
    </location>
</feature>
<keyword evidence="3" id="KW-1133">Transmembrane helix</keyword>
<reference evidence="5" key="2">
    <citation type="submission" date="2025-08" db="UniProtKB">
        <authorList>
            <consortium name="Ensembl"/>
        </authorList>
    </citation>
    <scope>IDENTIFICATION</scope>
</reference>
<reference evidence="5 6" key="1">
    <citation type="journal article" date="2011" name="Proc. Natl. Acad. Sci. U.S.A.">
        <title>Genetic diversity and population structure of the endangered marsupial Sarcophilus harrisii (Tasmanian devil).</title>
        <authorList>
            <person name="Miller W."/>
            <person name="Hayes V.M."/>
            <person name="Ratan A."/>
            <person name="Petersen D.C."/>
            <person name="Wittekindt N.E."/>
            <person name="Miller J."/>
            <person name="Walenz B."/>
            <person name="Knight J."/>
            <person name="Qi J."/>
            <person name="Zhao F."/>
            <person name="Wang Q."/>
            <person name="Bedoya-Reina O.C."/>
            <person name="Katiyar N."/>
            <person name="Tomsho L.P."/>
            <person name="Kasson L.M."/>
            <person name="Hardie R.A."/>
            <person name="Woodbridge P."/>
            <person name="Tindall E.A."/>
            <person name="Bertelsen M.F."/>
            <person name="Dixon D."/>
            <person name="Pyecroft S."/>
            <person name="Helgen K.M."/>
            <person name="Lesk A.M."/>
            <person name="Pringle T.H."/>
            <person name="Patterson N."/>
            <person name="Zhang Y."/>
            <person name="Kreiss A."/>
            <person name="Woods G.M."/>
            <person name="Jones M.E."/>
            <person name="Schuster S.C."/>
        </authorList>
    </citation>
    <scope>NUCLEOTIDE SEQUENCE [LARGE SCALE GENOMIC DNA]</scope>
</reference>
<dbReference type="Ensembl" id="ENSSHAT00000045573.1">
    <property type="protein sequence ID" value="ENSSHAP00000028520.1"/>
    <property type="gene ID" value="ENSSHAG00000031802.1"/>
</dbReference>
<dbReference type="Pfam" id="PF00059">
    <property type="entry name" value="Lectin_C"/>
    <property type="match status" value="1"/>
</dbReference>
<reference evidence="5" key="3">
    <citation type="submission" date="2025-09" db="UniProtKB">
        <authorList>
            <consortium name="Ensembl"/>
        </authorList>
    </citation>
    <scope>IDENTIFICATION</scope>
</reference>
<dbReference type="InParanoid" id="A0A7N4NVS7"/>